<dbReference type="RefSeq" id="WP_099642228.1">
    <property type="nucleotide sequence ID" value="NZ_NKHF01000051.1"/>
</dbReference>
<evidence type="ECO:0000313" key="7">
    <source>
        <dbReference type="Proteomes" id="UP000228621"/>
    </source>
</evidence>
<evidence type="ECO:0000256" key="1">
    <source>
        <dbReference type="ARBA" id="ARBA00010884"/>
    </source>
</evidence>
<dbReference type="InterPro" id="IPR029058">
    <property type="entry name" value="AB_hydrolase_fold"/>
</dbReference>
<comment type="similarity">
    <text evidence="1">Belongs to the AB hydrolase superfamily. AB hydrolase 4 family.</text>
</comment>
<dbReference type="PIRSF" id="PIRSF005211">
    <property type="entry name" value="Ab_hydro_YheT"/>
    <property type="match status" value="1"/>
</dbReference>
<evidence type="ECO:0000256" key="3">
    <source>
        <dbReference type="ARBA" id="ARBA00022801"/>
    </source>
</evidence>
<comment type="caution">
    <text evidence="6">The sequence shown here is derived from an EMBL/GenBank/DDBJ whole genome shotgun (WGS) entry which is preliminary data.</text>
</comment>
<organism evidence="6 7">
    <name type="scientific">Pseudoalteromonas piscicida</name>
    <dbReference type="NCBI Taxonomy" id="43662"/>
    <lineage>
        <taxon>Bacteria</taxon>
        <taxon>Pseudomonadati</taxon>
        <taxon>Pseudomonadota</taxon>
        <taxon>Gammaproteobacteria</taxon>
        <taxon>Alteromonadales</taxon>
        <taxon>Pseudoalteromonadaceae</taxon>
        <taxon>Pseudoalteromonas</taxon>
    </lineage>
</organism>
<protein>
    <submittedName>
        <fullName evidence="6">Hydrolase</fullName>
    </submittedName>
</protein>
<dbReference type="PROSITE" id="PS01133">
    <property type="entry name" value="UPF0017"/>
    <property type="match status" value="1"/>
</dbReference>
<dbReference type="GO" id="GO:0047372">
    <property type="term" value="F:monoacylglycerol lipase activity"/>
    <property type="evidence" value="ECO:0007669"/>
    <property type="project" value="TreeGrafter"/>
</dbReference>
<dbReference type="Pfam" id="PF00561">
    <property type="entry name" value="Abhydrolase_1"/>
    <property type="match status" value="1"/>
</dbReference>
<feature type="active site" description="Charge relay system" evidence="4">
    <location>
        <position position="275"/>
    </location>
</feature>
<dbReference type="Proteomes" id="UP000228621">
    <property type="component" value="Unassembled WGS sequence"/>
</dbReference>
<dbReference type="GO" id="GO:0034338">
    <property type="term" value="F:short-chain carboxylesterase activity"/>
    <property type="evidence" value="ECO:0007669"/>
    <property type="project" value="TreeGrafter"/>
</dbReference>
<dbReference type="EMBL" id="NKHF01000051">
    <property type="protein sequence ID" value="PCK31591.1"/>
    <property type="molecule type" value="Genomic_DNA"/>
</dbReference>
<keyword evidence="2" id="KW-0719">Serine esterase</keyword>
<feature type="active site" description="Charge relay system" evidence="4">
    <location>
        <position position="148"/>
    </location>
</feature>
<dbReference type="InterPro" id="IPR000073">
    <property type="entry name" value="AB_hydrolase_1"/>
</dbReference>
<dbReference type="PANTHER" id="PTHR10794">
    <property type="entry name" value="ABHYDROLASE DOMAIN-CONTAINING PROTEIN"/>
    <property type="match status" value="1"/>
</dbReference>
<evidence type="ECO:0000259" key="5">
    <source>
        <dbReference type="Pfam" id="PF00561"/>
    </source>
</evidence>
<feature type="domain" description="AB hydrolase-1" evidence="5">
    <location>
        <begin position="68"/>
        <end position="309"/>
    </location>
</feature>
<dbReference type="OrthoDB" id="332676at2"/>
<reference evidence="7" key="1">
    <citation type="journal article" date="2019" name="Genome Announc.">
        <title>Draft Genome Sequence of Pseudoalteromonas piscicida Strain 36Y ROTHPW, an Hypersaline Seawater Isolate from the South Coast of Sonora, Mexico.</title>
        <authorList>
            <person name="Sanchez-Diaz R."/>
            <person name="Molina-Garza Z.J."/>
            <person name="Cruz-Suarez L.E."/>
            <person name="Selvin J."/>
            <person name="Kiran G.S."/>
            <person name="Ibarra-Gamez J.C."/>
            <person name="Gomez-Gil B."/>
            <person name="Galaviz-Silva L."/>
        </authorList>
    </citation>
    <scope>NUCLEOTIDE SEQUENCE [LARGE SCALE GENOMIC DNA]</scope>
    <source>
        <strain evidence="7">36Y_RITHPW</strain>
    </source>
</reference>
<dbReference type="AlphaFoldDB" id="A0A2A5JQP6"/>
<dbReference type="InterPro" id="IPR012020">
    <property type="entry name" value="ABHD4"/>
</dbReference>
<sequence length="335" mass="37667">MNQAMKTITTSDFEFKPAWWMRNRHAQTILPRFFRPRLDVPVSYETIETPDDDFLELAWAKNGNRSAPLVVVLHGLEGNINSFYAKGLLKSLVQNGFDAVLMHFRNCSREVNRQARAYHSGETSDLGFFIETLKARFPTRPLFAVGFSLGGNVLAKYLGETKTKSGLKAGVVVSAPYHLSSSCQVIRKSCFKLYQKYLLDRMKKSFSRKLNTIQSQIKVDKQALFAINDLWQFDDKITAPLHGFQGAEDYYAQASAQPYLKHITTPTLLIHAEDDPMLAAQAIPTPAQISAPVTLAVSQRGGHVGFITGNNPLKPQFWLESAIPQYLRLFHGKAK</sequence>
<keyword evidence="3 6" id="KW-0378">Hydrolase</keyword>
<dbReference type="Gene3D" id="3.40.50.1820">
    <property type="entry name" value="alpha/beta hydrolase"/>
    <property type="match status" value="1"/>
</dbReference>
<evidence type="ECO:0000313" key="6">
    <source>
        <dbReference type="EMBL" id="PCK31591.1"/>
    </source>
</evidence>
<accession>A0A2A5JQP6</accession>
<keyword evidence="7" id="KW-1185">Reference proteome</keyword>
<name>A0A2A5JQP6_PSEO7</name>
<gene>
    <name evidence="6" type="ORF">CEX98_11545</name>
</gene>
<proteinExistence type="inferred from homology"/>
<dbReference type="InterPro" id="IPR000952">
    <property type="entry name" value="AB_hydrolase_4_CS"/>
</dbReference>
<feature type="active site" description="Charge relay system" evidence="4">
    <location>
        <position position="303"/>
    </location>
</feature>
<dbReference type="NCBIfam" id="NF008218">
    <property type="entry name" value="PRK10985.1"/>
    <property type="match status" value="1"/>
</dbReference>
<dbReference type="SUPFAM" id="SSF53474">
    <property type="entry name" value="alpha/beta-Hydrolases"/>
    <property type="match status" value="1"/>
</dbReference>
<evidence type="ECO:0000256" key="2">
    <source>
        <dbReference type="ARBA" id="ARBA00022487"/>
    </source>
</evidence>
<dbReference type="InterPro" id="IPR050960">
    <property type="entry name" value="AB_hydrolase_4_sf"/>
</dbReference>
<dbReference type="PANTHER" id="PTHR10794:SF94">
    <property type="entry name" value="ESTERASE YHET-RELATED"/>
    <property type="match status" value="1"/>
</dbReference>
<evidence type="ECO:0000256" key="4">
    <source>
        <dbReference type="PIRSR" id="PIRSR005211-1"/>
    </source>
</evidence>